<keyword evidence="1" id="KW-0805">Transcription regulation</keyword>
<dbReference type="InterPro" id="IPR001647">
    <property type="entry name" value="HTH_TetR"/>
</dbReference>
<dbReference type="EMBL" id="VXLC01000004">
    <property type="protein sequence ID" value="KAA8888745.1"/>
    <property type="molecule type" value="Genomic_DNA"/>
</dbReference>
<dbReference type="Pfam" id="PF00440">
    <property type="entry name" value="TetR_N"/>
    <property type="match status" value="1"/>
</dbReference>
<protein>
    <submittedName>
        <fullName evidence="6">TetR family transcriptional regulator</fullName>
    </submittedName>
</protein>
<dbReference type="InterPro" id="IPR050109">
    <property type="entry name" value="HTH-type_TetR-like_transc_reg"/>
</dbReference>
<organism evidence="6 7">
    <name type="scientific">Nocardia colli</name>
    <dbReference type="NCBI Taxonomy" id="2545717"/>
    <lineage>
        <taxon>Bacteria</taxon>
        <taxon>Bacillati</taxon>
        <taxon>Actinomycetota</taxon>
        <taxon>Actinomycetes</taxon>
        <taxon>Mycobacteriales</taxon>
        <taxon>Nocardiaceae</taxon>
        <taxon>Nocardia</taxon>
    </lineage>
</organism>
<dbReference type="InterPro" id="IPR009057">
    <property type="entry name" value="Homeodomain-like_sf"/>
</dbReference>
<dbReference type="PANTHER" id="PTHR30055:SF240">
    <property type="entry name" value="HTH-TYPE TRANSCRIPTIONAL REGULATOR ACRR"/>
    <property type="match status" value="1"/>
</dbReference>
<evidence type="ECO:0000313" key="6">
    <source>
        <dbReference type="EMBL" id="KAA8888745.1"/>
    </source>
</evidence>
<evidence type="ECO:0000256" key="2">
    <source>
        <dbReference type="ARBA" id="ARBA00023125"/>
    </source>
</evidence>
<evidence type="ECO:0000259" key="5">
    <source>
        <dbReference type="PROSITE" id="PS50977"/>
    </source>
</evidence>
<evidence type="ECO:0000313" key="7">
    <source>
        <dbReference type="Proteomes" id="UP000323876"/>
    </source>
</evidence>
<name>A0A5N0EL56_9NOCA</name>
<dbReference type="Gene3D" id="1.10.357.10">
    <property type="entry name" value="Tetracycline Repressor, domain 2"/>
    <property type="match status" value="1"/>
</dbReference>
<evidence type="ECO:0000256" key="4">
    <source>
        <dbReference type="PROSITE-ProRule" id="PRU00335"/>
    </source>
</evidence>
<dbReference type="Pfam" id="PF13309">
    <property type="entry name" value="HTH_22"/>
    <property type="match status" value="1"/>
</dbReference>
<accession>A0A5N0EL56</accession>
<reference evidence="6 7" key="1">
    <citation type="submission" date="2019-09" db="EMBL/GenBank/DDBJ databases">
        <authorList>
            <person name="Wang X."/>
        </authorList>
    </citation>
    <scope>NUCLEOTIDE SEQUENCE [LARGE SCALE GENOMIC DNA]</scope>
    <source>
        <strain evidence="6 7">CICC 11023</strain>
    </source>
</reference>
<dbReference type="GO" id="GO:0003700">
    <property type="term" value="F:DNA-binding transcription factor activity"/>
    <property type="evidence" value="ECO:0007669"/>
    <property type="project" value="TreeGrafter"/>
</dbReference>
<dbReference type="Proteomes" id="UP000323876">
    <property type="component" value="Unassembled WGS sequence"/>
</dbReference>
<dbReference type="SUPFAM" id="SSF46689">
    <property type="entry name" value="Homeodomain-like"/>
    <property type="match status" value="2"/>
</dbReference>
<evidence type="ECO:0000256" key="1">
    <source>
        <dbReference type="ARBA" id="ARBA00023015"/>
    </source>
</evidence>
<dbReference type="AlphaFoldDB" id="A0A5N0EL56"/>
<keyword evidence="2 4" id="KW-0238">DNA-binding</keyword>
<proteinExistence type="predicted"/>
<dbReference type="GO" id="GO:0000976">
    <property type="term" value="F:transcription cis-regulatory region binding"/>
    <property type="evidence" value="ECO:0007669"/>
    <property type="project" value="TreeGrafter"/>
</dbReference>
<evidence type="ECO:0000256" key="3">
    <source>
        <dbReference type="ARBA" id="ARBA00023163"/>
    </source>
</evidence>
<dbReference type="Gene3D" id="1.10.10.60">
    <property type="entry name" value="Homeodomain-like"/>
    <property type="match status" value="1"/>
</dbReference>
<gene>
    <name evidence="6" type="ORF">F3087_15970</name>
</gene>
<feature type="domain" description="HTH tetR-type" evidence="5">
    <location>
        <begin position="1"/>
        <end position="50"/>
    </location>
</feature>
<dbReference type="OrthoDB" id="3186364at2"/>
<sequence>MALFAAHGYHRTSVRAIAEQLGISKAGVLYHYPSKYDILAGLAEPLLTAMESTVAEARHPDPCEARRRVIHGLLETFIEYRYLLRLNVNDLALAAPGSIFDRFRDTMMQANLLVAGPNPTFAERVRASQAIAGLSDPVVLYAEAPVAELRTEVLEGVRLLLSVDPTPANGQRGRPAAMTPELVAQARHLHQVEKRSVPDVARVLGVSRATVYRYLK</sequence>
<keyword evidence="3" id="KW-0804">Transcription</keyword>
<dbReference type="CDD" id="cd00569">
    <property type="entry name" value="HTH_Hin_like"/>
    <property type="match status" value="1"/>
</dbReference>
<keyword evidence="7" id="KW-1185">Reference proteome</keyword>
<dbReference type="InterPro" id="IPR039445">
    <property type="entry name" value="DauR-like_HTH"/>
</dbReference>
<comment type="caution">
    <text evidence="6">The sequence shown here is derived from an EMBL/GenBank/DDBJ whole genome shotgun (WGS) entry which is preliminary data.</text>
</comment>
<dbReference type="PROSITE" id="PS50977">
    <property type="entry name" value="HTH_TETR_2"/>
    <property type="match status" value="1"/>
</dbReference>
<dbReference type="PANTHER" id="PTHR30055">
    <property type="entry name" value="HTH-TYPE TRANSCRIPTIONAL REGULATOR RUTR"/>
    <property type="match status" value="1"/>
</dbReference>
<feature type="DNA-binding region" description="H-T-H motif" evidence="4">
    <location>
        <begin position="13"/>
        <end position="32"/>
    </location>
</feature>